<dbReference type="PROSITE" id="PS50262">
    <property type="entry name" value="G_PROTEIN_RECEP_F1_2"/>
    <property type="match status" value="1"/>
</dbReference>
<keyword evidence="12 13" id="KW-0807">Transducer</keyword>
<sequence>MRESLKQFEWFLNHKRQPSKLMFSSMEGRVDLVKLSEREMNPLLRKSVSGNFSLPSTSLMLRSENEVNFSCLFNEEFKYILLPVSYSLVCFLGLILNSVALWMFITKMRPWKPSTIYMFHLTLSDTLYVLSLPMLIYYYANRNHWPLGVFLCKLVRFLFYANLYCSILFLTCISVHRYIGICHPIRSLTLVKPRHAHVVCGFVWIAVIACLVPNLSFVNTSQRGNDTLCHDTSRPDEFHNYVTYSSVVMVLLFILPFLVIMVCYCLMARALCQHQKGLSQSQQNSSRKKSITLIIVVLVVFAICFVPFHITRSLYYSYRILDADCRSLNIVNFAYKITRPLASMNSCVDPILYFLAGDQYRSKLIRAFTKQTLKTRSTTYGHENNIGLGFKNPDAQAGTESRL</sequence>
<evidence type="ECO:0000256" key="11">
    <source>
        <dbReference type="ARBA" id="ARBA00023170"/>
    </source>
</evidence>
<feature type="transmembrane region" description="Helical" evidence="14">
    <location>
        <begin position="291"/>
        <end position="310"/>
    </location>
</feature>
<keyword evidence="7 13" id="KW-0297">G-protein coupled receptor</keyword>
<keyword evidence="5" id="KW-0391">Immunity</keyword>
<dbReference type="PRINTS" id="PR00237">
    <property type="entry name" value="GPCRRHODOPSN"/>
</dbReference>
<dbReference type="PANTHER" id="PTHR24231:SF21">
    <property type="entry name" value="P2Y PURINOCEPTOR 4"/>
    <property type="match status" value="1"/>
</dbReference>
<keyword evidence="8" id="KW-1064">Adaptive immunity</keyword>
<dbReference type="GO" id="GO:0002250">
    <property type="term" value="P:adaptive immune response"/>
    <property type="evidence" value="ECO:0007669"/>
    <property type="project" value="UniProtKB-KW"/>
</dbReference>
<keyword evidence="9 14" id="KW-0472">Membrane</keyword>
<evidence type="ECO:0000313" key="17">
    <source>
        <dbReference type="RefSeq" id="XP_026109598.1"/>
    </source>
</evidence>
<keyword evidence="4 13" id="KW-0812">Transmembrane</keyword>
<dbReference type="GO" id="GO:0045030">
    <property type="term" value="F:G protein-coupled UTP receptor activity"/>
    <property type="evidence" value="ECO:0007669"/>
    <property type="project" value="TreeGrafter"/>
</dbReference>
<dbReference type="OrthoDB" id="10018446at2759"/>
<evidence type="ECO:0000256" key="4">
    <source>
        <dbReference type="ARBA" id="ARBA00022692"/>
    </source>
</evidence>
<reference evidence="17" key="1">
    <citation type="submission" date="2025-08" db="UniProtKB">
        <authorList>
            <consortium name="RefSeq"/>
        </authorList>
    </citation>
    <scope>IDENTIFICATION</scope>
    <source>
        <strain evidence="17">Wakin</strain>
        <tissue evidence="17">Muscle</tissue>
    </source>
</reference>
<dbReference type="InterPro" id="IPR000276">
    <property type="entry name" value="GPCR_Rhodpsn"/>
</dbReference>
<evidence type="ECO:0000256" key="9">
    <source>
        <dbReference type="ARBA" id="ARBA00023136"/>
    </source>
</evidence>
<evidence type="ECO:0000256" key="13">
    <source>
        <dbReference type="RuleBase" id="RU000688"/>
    </source>
</evidence>
<evidence type="ECO:0000256" key="14">
    <source>
        <dbReference type="SAM" id="Phobius"/>
    </source>
</evidence>
<dbReference type="Pfam" id="PF00001">
    <property type="entry name" value="7tm_1"/>
    <property type="match status" value="1"/>
</dbReference>
<name>A0A6P6NLY3_CARAU</name>
<gene>
    <name evidence="17" type="primary">LOC113081912</name>
</gene>
<dbReference type="RefSeq" id="XP_026109598.1">
    <property type="nucleotide sequence ID" value="XM_026253813.1"/>
</dbReference>
<dbReference type="Proteomes" id="UP000515129">
    <property type="component" value="Unplaced"/>
</dbReference>
<dbReference type="SUPFAM" id="SSF81321">
    <property type="entry name" value="Family A G protein-coupled receptor-like"/>
    <property type="match status" value="1"/>
</dbReference>
<dbReference type="PANTHER" id="PTHR24231">
    <property type="entry name" value="PURINOCEPTOR-RELATED G-PROTEIN COUPLED RECEPTOR"/>
    <property type="match status" value="1"/>
</dbReference>
<organism evidence="16 17">
    <name type="scientific">Carassius auratus</name>
    <name type="common">Goldfish</name>
    <dbReference type="NCBI Taxonomy" id="7957"/>
    <lineage>
        <taxon>Eukaryota</taxon>
        <taxon>Metazoa</taxon>
        <taxon>Chordata</taxon>
        <taxon>Craniata</taxon>
        <taxon>Vertebrata</taxon>
        <taxon>Euteleostomi</taxon>
        <taxon>Actinopterygii</taxon>
        <taxon>Neopterygii</taxon>
        <taxon>Teleostei</taxon>
        <taxon>Ostariophysi</taxon>
        <taxon>Cypriniformes</taxon>
        <taxon>Cyprinidae</taxon>
        <taxon>Cyprininae</taxon>
        <taxon>Carassius</taxon>
    </lineage>
</organism>
<feature type="transmembrane region" description="Helical" evidence="14">
    <location>
        <begin position="247"/>
        <end position="271"/>
    </location>
</feature>
<dbReference type="PRINTS" id="PR01066">
    <property type="entry name" value="P2Y4PRNOCPTR"/>
</dbReference>
<feature type="domain" description="G-protein coupled receptors family 1 profile" evidence="15">
    <location>
        <begin position="96"/>
        <end position="353"/>
    </location>
</feature>
<evidence type="ECO:0000256" key="5">
    <source>
        <dbReference type="ARBA" id="ARBA00022859"/>
    </source>
</evidence>
<evidence type="ECO:0000256" key="12">
    <source>
        <dbReference type="ARBA" id="ARBA00023224"/>
    </source>
</evidence>
<keyword evidence="6 14" id="KW-1133">Transmembrane helix</keyword>
<dbReference type="GeneID" id="113081912"/>
<evidence type="ECO:0000259" key="15">
    <source>
        <dbReference type="PROSITE" id="PS50262"/>
    </source>
</evidence>
<evidence type="ECO:0000256" key="10">
    <source>
        <dbReference type="ARBA" id="ARBA00023157"/>
    </source>
</evidence>
<protein>
    <recommendedName>
        <fullName evidence="2">P2Y purinoceptor 4</fullName>
    </recommendedName>
</protein>
<dbReference type="GO" id="GO:0005886">
    <property type="term" value="C:plasma membrane"/>
    <property type="evidence" value="ECO:0007669"/>
    <property type="project" value="UniProtKB-SubCell"/>
</dbReference>
<dbReference type="AlphaFoldDB" id="A0A6P6NLY3"/>
<dbReference type="PROSITE" id="PS00237">
    <property type="entry name" value="G_PROTEIN_RECEP_F1_1"/>
    <property type="match status" value="1"/>
</dbReference>
<keyword evidence="11 13" id="KW-0675">Receptor</keyword>
<evidence type="ECO:0000256" key="8">
    <source>
        <dbReference type="ARBA" id="ARBA00023130"/>
    </source>
</evidence>
<dbReference type="GO" id="GO:0045028">
    <property type="term" value="F:G protein-coupled purinergic nucleotide receptor activity"/>
    <property type="evidence" value="ECO:0007669"/>
    <property type="project" value="InterPro"/>
</dbReference>
<comment type="similarity">
    <text evidence="13">Belongs to the G-protein coupled receptor 1 family.</text>
</comment>
<evidence type="ECO:0000256" key="1">
    <source>
        <dbReference type="ARBA" id="ARBA00004651"/>
    </source>
</evidence>
<dbReference type="InterPro" id="IPR000018">
    <property type="entry name" value="P2Y4"/>
</dbReference>
<proteinExistence type="inferred from homology"/>
<dbReference type="GO" id="GO:0030321">
    <property type="term" value="P:transepithelial chloride transport"/>
    <property type="evidence" value="ECO:0007669"/>
    <property type="project" value="InterPro"/>
</dbReference>
<evidence type="ECO:0000256" key="2">
    <source>
        <dbReference type="ARBA" id="ARBA00021864"/>
    </source>
</evidence>
<dbReference type="FunFam" id="1.20.1070.10:FF:000017">
    <property type="entry name" value="lysophosphatidic acid receptor 4"/>
    <property type="match status" value="1"/>
</dbReference>
<evidence type="ECO:0000256" key="7">
    <source>
        <dbReference type="ARBA" id="ARBA00023040"/>
    </source>
</evidence>
<dbReference type="InterPro" id="IPR017452">
    <property type="entry name" value="GPCR_Rhodpsn_7TM"/>
</dbReference>
<evidence type="ECO:0000256" key="3">
    <source>
        <dbReference type="ARBA" id="ARBA00022475"/>
    </source>
</evidence>
<evidence type="ECO:0000313" key="16">
    <source>
        <dbReference type="Proteomes" id="UP000515129"/>
    </source>
</evidence>
<evidence type="ECO:0000256" key="6">
    <source>
        <dbReference type="ARBA" id="ARBA00022989"/>
    </source>
</evidence>
<feature type="transmembrane region" description="Helical" evidence="14">
    <location>
        <begin position="196"/>
        <end position="218"/>
    </location>
</feature>
<feature type="transmembrane region" description="Helical" evidence="14">
    <location>
        <begin position="157"/>
        <end position="175"/>
    </location>
</feature>
<dbReference type="PRINTS" id="PR01157">
    <property type="entry name" value="P2YPURNOCPTR"/>
</dbReference>
<dbReference type="KEGG" id="caua:113081912"/>
<accession>A0A6P6NLY3</accession>
<keyword evidence="10" id="KW-1015">Disulfide bond</keyword>
<keyword evidence="3" id="KW-1003">Cell membrane</keyword>
<keyword evidence="16" id="KW-1185">Reference proteome</keyword>
<feature type="transmembrane region" description="Helical" evidence="14">
    <location>
        <begin position="84"/>
        <end position="105"/>
    </location>
</feature>
<comment type="subcellular location">
    <subcellularLocation>
        <location evidence="1">Cell membrane</location>
        <topology evidence="1">Multi-pass membrane protein</topology>
    </subcellularLocation>
</comment>
<dbReference type="Gene3D" id="1.20.1070.10">
    <property type="entry name" value="Rhodopsin 7-helix transmembrane proteins"/>
    <property type="match status" value="1"/>
</dbReference>
<feature type="transmembrane region" description="Helical" evidence="14">
    <location>
        <begin position="117"/>
        <end position="137"/>
    </location>
</feature>